<evidence type="ECO:0000256" key="18">
    <source>
        <dbReference type="ARBA" id="ARBA00023198"/>
    </source>
</evidence>
<dbReference type="GO" id="GO:0006954">
    <property type="term" value="P:inflammatory response"/>
    <property type="evidence" value="ECO:0007669"/>
    <property type="project" value="UniProtKB-KW"/>
</dbReference>
<dbReference type="InterPro" id="IPR001611">
    <property type="entry name" value="Leu-rich_rpt"/>
</dbReference>
<evidence type="ECO:0000256" key="4">
    <source>
        <dbReference type="ARBA" id="ARBA00004613"/>
    </source>
</evidence>
<name>A0A6J0U589_9SAUR</name>
<evidence type="ECO:0000256" key="19">
    <source>
        <dbReference type="ARBA" id="ARBA00023288"/>
    </source>
</evidence>
<dbReference type="GO" id="GO:0045087">
    <property type="term" value="P:innate immune response"/>
    <property type="evidence" value="ECO:0007669"/>
    <property type="project" value="UniProtKB-KW"/>
</dbReference>
<evidence type="ECO:0000256" key="8">
    <source>
        <dbReference type="ARBA" id="ARBA00022588"/>
    </source>
</evidence>
<evidence type="ECO:0000313" key="23">
    <source>
        <dbReference type="RefSeq" id="XP_020655078.2"/>
    </source>
</evidence>
<dbReference type="Gene3D" id="3.80.10.10">
    <property type="entry name" value="Ribonuclease Inhibitor"/>
    <property type="match status" value="2"/>
</dbReference>
<evidence type="ECO:0000256" key="7">
    <source>
        <dbReference type="ARBA" id="ARBA00022525"/>
    </source>
</evidence>
<evidence type="ECO:0000256" key="14">
    <source>
        <dbReference type="ARBA" id="ARBA00023034"/>
    </source>
</evidence>
<evidence type="ECO:0000256" key="21">
    <source>
        <dbReference type="SAM" id="SignalP"/>
    </source>
</evidence>
<keyword evidence="8" id="KW-0399">Innate immunity</keyword>
<evidence type="ECO:0000256" key="17">
    <source>
        <dbReference type="ARBA" id="ARBA00023180"/>
    </source>
</evidence>
<dbReference type="Proteomes" id="UP001652642">
    <property type="component" value="Chromosome 4"/>
</dbReference>
<accession>A0A6J0U589</accession>
<dbReference type="SMART" id="SM00369">
    <property type="entry name" value="LRR_TYP"/>
    <property type="match status" value="4"/>
</dbReference>
<dbReference type="AlphaFoldDB" id="A0A6J0U589"/>
<evidence type="ECO:0000256" key="9">
    <source>
        <dbReference type="ARBA" id="ARBA00022614"/>
    </source>
</evidence>
<dbReference type="GO" id="GO:0034142">
    <property type="term" value="P:toll-like receptor 4 signaling pathway"/>
    <property type="evidence" value="ECO:0007669"/>
    <property type="project" value="TreeGrafter"/>
</dbReference>
<keyword evidence="16" id="KW-1015">Disulfide bond</keyword>
<keyword evidence="7" id="KW-0964">Secreted</keyword>
<evidence type="ECO:0000256" key="13">
    <source>
        <dbReference type="ARBA" id="ARBA00022859"/>
    </source>
</evidence>
<gene>
    <name evidence="23" type="primary">CD14</name>
</gene>
<keyword evidence="17" id="KW-0325">Glycoprotein</keyword>
<evidence type="ECO:0000256" key="1">
    <source>
        <dbReference type="ARBA" id="ARBA00004285"/>
    </source>
</evidence>
<dbReference type="PANTHER" id="PTHR10630">
    <property type="entry name" value="MONOCYTE DIFFERENTIATION ANTIGEN CD14"/>
    <property type="match status" value="1"/>
</dbReference>
<dbReference type="InParanoid" id="A0A6J0U589"/>
<feature type="chain" id="PRO_5046805219" description="Monocyte differentiation antigen CD14" evidence="21">
    <location>
        <begin position="22"/>
        <end position="449"/>
    </location>
</feature>
<dbReference type="GO" id="GO:0071222">
    <property type="term" value="P:cellular response to lipopolysaccharide"/>
    <property type="evidence" value="ECO:0007669"/>
    <property type="project" value="TreeGrafter"/>
</dbReference>
<evidence type="ECO:0000256" key="3">
    <source>
        <dbReference type="ARBA" id="ARBA00004609"/>
    </source>
</evidence>
<dbReference type="RefSeq" id="XP_020655078.2">
    <property type="nucleotide sequence ID" value="XM_020799419.2"/>
</dbReference>
<keyword evidence="19" id="KW-0449">Lipoprotein</keyword>
<dbReference type="GO" id="GO:0045121">
    <property type="term" value="C:membrane raft"/>
    <property type="evidence" value="ECO:0007669"/>
    <property type="project" value="UniProtKB-SubCell"/>
</dbReference>
<dbReference type="GO" id="GO:0046696">
    <property type="term" value="C:lipopolysaccharide receptor complex"/>
    <property type="evidence" value="ECO:0007669"/>
    <property type="project" value="TreeGrafter"/>
</dbReference>
<protein>
    <recommendedName>
        <fullName evidence="5">Monocyte differentiation antigen CD14</fullName>
    </recommendedName>
    <alternativeName>
        <fullName evidence="20">Myeloid cell-specific leucine-rich glycoprotein</fullName>
    </alternativeName>
</protein>
<dbReference type="KEGG" id="pvt:110082123"/>
<proteinExistence type="predicted"/>
<keyword evidence="14" id="KW-0333">Golgi apparatus</keyword>
<evidence type="ECO:0000313" key="22">
    <source>
        <dbReference type="Proteomes" id="UP001652642"/>
    </source>
</evidence>
<keyword evidence="10" id="KW-0336">GPI-anchor</keyword>
<dbReference type="GO" id="GO:0009897">
    <property type="term" value="C:external side of plasma membrane"/>
    <property type="evidence" value="ECO:0007669"/>
    <property type="project" value="TreeGrafter"/>
</dbReference>
<keyword evidence="13" id="KW-0391">Immunity</keyword>
<reference evidence="23" key="1">
    <citation type="submission" date="2025-08" db="UniProtKB">
        <authorList>
            <consortium name="RefSeq"/>
        </authorList>
    </citation>
    <scope>IDENTIFICATION</scope>
</reference>
<evidence type="ECO:0000256" key="10">
    <source>
        <dbReference type="ARBA" id="ARBA00022622"/>
    </source>
</evidence>
<comment type="subcellular location">
    <subcellularLocation>
        <location evidence="3">Cell membrane</location>
        <topology evidence="3">Lipid-anchor</topology>
        <topology evidence="3">GPI-anchor</topology>
    </subcellularLocation>
    <subcellularLocation>
        <location evidence="2">Golgi apparatus</location>
    </subcellularLocation>
    <subcellularLocation>
        <location evidence="1">Membrane raft</location>
    </subcellularLocation>
    <subcellularLocation>
        <location evidence="4">Secreted</location>
    </subcellularLocation>
</comment>
<keyword evidence="12" id="KW-0677">Repeat</keyword>
<evidence type="ECO:0000256" key="11">
    <source>
        <dbReference type="ARBA" id="ARBA00022729"/>
    </source>
</evidence>
<evidence type="ECO:0000256" key="6">
    <source>
        <dbReference type="ARBA" id="ARBA00022475"/>
    </source>
</evidence>
<feature type="signal peptide" evidence="21">
    <location>
        <begin position="1"/>
        <end position="21"/>
    </location>
</feature>
<keyword evidence="22" id="KW-1185">Reference proteome</keyword>
<dbReference type="GO" id="GO:0001819">
    <property type="term" value="P:positive regulation of cytokine production"/>
    <property type="evidence" value="ECO:0007669"/>
    <property type="project" value="TreeGrafter"/>
</dbReference>
<dbReference type="GO" id="GO:0005576">
    <property type="term" value="C:extracellular region"/>
    <property type="evidence" value="ECO:0007669"/>
    <property type="project" value="UniProtKB-SubCell"/>
</dbReference>
<keyword evidence="9" id="KW-0433">Leucine-rich repeat</keyword>
<dbReference type="PROSITE" id="PS51450">
    <property type="entry name" value="LRR"/>
    <property type="match status" value="1"/>
</dbReference>
<dbReference type="InterPro" id="IPR032675">
    <property type="entry name" value="LRR_dom_sf"/>
</dbReference>
<keyword evidence="15" id="KW-0472">Membrane</keyword>
<keyword evidence="11 21" id="KW-0732">Signal</keyword>
<dbReference type="Pfam" id="PF13855">
    <property type="entry name" value="LRR_8"/>
    <property type="match status" value="1"/>
</dbReference>
<dbReference type="OrthoDB" id="676979at2759"/>
<organism evidence="22 23">
    <name type="scientific">Pogona vitticeps</name>
    <name type="common">central bearded dragon</name>
    <dbReference type="NCBI Taxonomy" id="103695"/>
    <lineage>
        <taxon>Eukaryota</taxon>
        <taxon>Metazoa</taxon>
        <taxon>Chordata</taxon>
        <taxon>Craniata</taxon>
        <taxon>Vertebrata</taxon>
        <taxon>Euteleostomi</taxon>
        <taxon>Lepidosauria</taxon>
        <taxon>Squamata</taxon>
        <taxon>Bifurcata</taxon>
        <taxon>Unidentata</taxon>
        <taxon>Episquamata</taxon>
        <taxon>Toxicofera</taxon>
        <taxon>Iguania</taxon>
        <taxon>Acrodonta</taxon>
        <taxon>Agamidae</taxon>
        <taxon>Amphibolurinae</taxon>
        <taxon>Pogona</taxon>
    </lineage>
</organism>
<dbReference type="CTD" id="929"/>
<sequence>MWRTETFVLFFLLCLKNLMKANGSCYLEQSQSHCVCSVKDLEQTEIQTFLTCTIATIYELRGGNLTRFGNFSGVEPHPQIIEILENLPVQKLIFTDVIVPEILLPGALAFVSHTPLVSALEFVNCTFLRAAHWYTRNILWLKISSLRFHRVIADPLDDRFDISSWRSWLENLENLTISESQVTSIPCKIGVVFTALRLLDISGNRFQDESLSSSFCEGAFPQLQILKLNRNNLTSYETVCRTLSHLRTLAHLDLSQNSFPPDLLSSPCTWPQSLRIFNLSNTGLQYMDRSLPPNIEILDLSANSILTLDLSTPGLKELYLSKNRLQTVPSVEGLPSLEILTLDQNQIPRLHSKGLLLLKNLRSLKAGLNLYNCSCRRYIQEIQDLATQRTDWLQDWPHNYICRSPPQYQNYLLDEVPLSSLQCNKALVSHGSVVSLLICLHLVLRWLPV</sequence>
<dbReference type="GeneID" id="110082123"/>
<evidence type="ECO:0000256" key="15">
    <source>
        <dbReference type="ARBA" id="ARBA00023136"/>
    </source>
</evidence>
<evidence type="ECO:0000256" key="20">
    <source>
        <dbReference type="ARBA" id="ARBA00031013"/>
    </source>
</evidence>
<dbReference type="InterPro" id="IPR003591">
    <property type="entry name" value="Leu-rich_rpt_typical-subtyp"/>
</dbReference>
<keyword evidence="6" id="KW-1003">Cell membrane</keyword>
<evidence type="ECO:0000256" key="12">
    <source>
        <dbReference type="ARBA" id="ARBA00022737"/>
    </source>
</evidence>
<keyword evidence="18" id="KW-0395">Inflammatory response</keyword>
<evidence type="ECO:0000256" key="2">
    <source>
        <dbReference type="ARBA" id="ARBA00004555"/>
    </source>
</evidence>
<dbReference type="GO" id="GO:0005794">
    <property type="term" value="C:Golgi apparatus"/>
    <property type="evidence" value="ECO:0007669"/>
    <property type="project" value="UniProtKB-SubCell"/>
</dbReference>
<dbReference type="PANTHER" id="PTHR10630:SF3">
    <property type="entry name" value="MONOCYTE DIFFERENTIATION ANTIGEN CD14"/>
    <property type="match status" value="1"/>
</dbReference>
<dbReference type="SUPFAM" id="SSF52058">
    <property type="entry name" value="L domain-like"/>
    <property type="match status" value="1"/>
</dbReference>
<dbReference type="GO" id="GO:0001530">
    <property type="term" value="F:lipopolysaccharide binding"/>
    <property type="evidence" value="ECO:0007669"/>
    <property type="project" value="TreeGrafter"/>
</dbReference>
<evidence type="ECO:0000256" key="5">
    <source>
        <dbReference type="ARBA" id="ARBA00020237"/>
    </source>
</evidence>
<dbReference type="InterPro" id="IPR016337">
    <property type="entry name" value="Monocyte_diff_Ag_CD14"/>
</dbReference>
<evidence type="ECO:0000256" key="16">
    <source>
        <dbReference type="ARBA" id="ARBA00023157"/>
    </source>
</evidence>